<dbReference type="Pfam" id="PF13692">
    <property type="entry name" value="Glyco_trans_1_4"/>
    <property type="match status" value="1"/>
</dbReference>
<sequence length="376" mass="41378">MTPPHLLFVVTEDWFFCLHRLSLAVAAKRAGFEVSVATRVAEHGAVIEAAGLRLIPLRLSRRSRNPVTEIRLIADLVKLYRRERPDIVHHVAMKPVIYGSLAARLTGRRAAVNALTGLGFLFTSDRLSAKLLRPLVETAFRGLLNAPICRTIVENPDDLRQLTNDGAVDAERIRLIRGSGVDLAKFTPSPEPEGPPLVVLPARMLWDKGVGEFVEAARRLREEGVQARFALVGQRDAENPSAIAEDQLRDWERSGVVEYWGFRSDMPKVFAQCHIVCLPSYREGLPVSLLEAAACTRAIVTTDVPGCREAVRHEENGLLVPRGDSAALAAALGRLIADPALRHAMGARGRARAEDEFSLDGVVAQTLSLYREMLAR</sequence>
<dbReference type="PANTHER" id="PTHR12526">
    <property type="entry name" value="GLYCOSYLTRANSFERASE"/>
    <property type="match status" value="1"/>
</dbReference>
<keyword evidence="2" id="KW-0808">Transferase</keyword>
<keyword evidence="3" id="KW-1185">Reference proteome</keyword>
<dbReference type="KEGG" id="metu:GNH96_15110"/>
<evidence type="ECO:0000259" key="1">
    <source>
        <dbReference type="Pfam" id="PF13477"/>
    </source>
</evidence>
<dbReference type="Gene3D" id="3.40.50.2000">
    <property type="entry name" value="Glycogen Phosphorylase B"/>
    <property type="match status" value="2"/>
</dbReference>
<evidence type="ECO:0000313" key="2">
    <source>
        <dbReference type="EMBL" id="QJD31136.1"/>
    </source>
</evidence>
<dbReference type="SUPFAM" id="SSF53756">
    <property type="entry name" value="UDP-Glycosyltransferase/glycogen phosphorylase"/>
    <property type="match status" value="1"/>
</dbReference>
<dbReference type="Proteomes" id="UP000503004">
    <property type="component" value="Chromosome"/>
</dbReference>
<evidence type="ECO:0000313" key="3">
    <source>
        <dbReference type="Proteomes" id="UP000503004"/>
    </source>
</evidence>
<dbReference type="InterPro" id="IPR028098">
    <property type="entry name" value="Glyco_trans_4-like_N"/>
</dbReference>
<name>A0A858QBR3_9GAMM</name>
<dbReference type="CDD" id="cd03808">
    <property type="entry name" value="GT4_CapM-like"/>
    <property type="match status" value="1"/>
</dbReference>
<feature type="domain" description="Glycosyltransferase subfamily 4-like N-terminal" evidence="1">
    <location>
        <begin position="5"/>
        <end position="141"/>
    </location>
</feature>
<proteinExistence type="predicted"/>
<dbReference type="PANTHER" id="PTHR12526:SF638">
    <property type="entry name" value="SPORE COAT PROTEIN SA"/>
    <property type="match status" value="1"/>
</dbReference>
<gene>
    <name evidence="2" type="ORF">GNH96_15110</name>
</gene>
<organism evidence="2 3">
    <name type="scientific">Methylococcus geothermalis</name>
    <dbReference type="NCBI Taxonomy" id="2681310"/>
    <lineage>
        <taxon>Bacteria</taxon>
        <taxon>Pseudomonadati</taxon>
        <taxon>Pseudomonadota</taxon>
        <taxon>Gammaproteobacteria</taxon>
        <taxon>Methylococcales</taxon>
        <taxon>Methylococcaceae</taxon>
        <taxon>Methylococcus</taxon>
    </lineage>
</organism>
<dbReference type="AlphaFoldDB" id="A0A858QBR3"/>
<dbReference type="EMBL" id="CP046565">
    <property type="protein sequence ID" value="QJD31136.1"/>
    <property type="molecule type" value="Genomic_DNA"/>
</dbReference>
<dbReference type="RefSeq" id="WP_169604404.1">
    <property type="nucleotide sequence ID" value="NZ_CP046565.1"/>
</dbReference>
<accession>A0A858QBR3</accession>
<reference evidence="3" key="1">
    <citation type="submission" date="2019-12" db="EMBL/GenBank/DDBJ databases">
        <authorList>
            <person name="Awala S.I."/>
            <person name="Rhee S.K."/>
        </authorList>
    </citation>
    <scope>NUCLEOTIDE SEQUENCE [LARGE SCALE GENOMIC DNA]</scope>
    <source>
        <strain evidence="3">IM1</strain>
    </source>
</reference>
<protein>
    <submittedName>
        <fullName evidence="2">Glycosyltransferase</fullName>
    </submittedName>
</protein>
<dbReference type="GO" id="GO:0016757">
    <property type="term" value="F:glycosyltransferase activity"/>
    <property type="evidence" value="ECO:0007669"/>
    <property type="project" value="UniProtKB-ARBA"/>
</dbReference>
<dbReference type="Pfam" id="PF13477">
    <property type="entry name" value="Glyco_trans_4_2"/>
    <property type="match status" value="1"/>
</dbReference>